<dbReference type="InterPro" id="IPR014001">
    <property type="entry name" value="Helicase_ATP-bd"/>
</dbReference>
<comment type="catalytic activity">
    <reaction evidence="11">
        <text>ATP + H2O + chloroplast-proteinSide 1 = ADP + phosphate + chloroplast-proteinSide 2.</text>
        <dbReference type="EC" id="7.4.2.4"/>
    </reaction>
</comment>
<evidence type="ECO:0000256" key="11">
    <source>
        <dbReference type="ARBA" id="ARBA00034043"/>
    </source>
</evidence>
<keyword evidence="4" id="KW-0813">Transport</keyword>
<evidence type="ECO:0000256" key="5">
    <source>
        <dbReference type="ARBA" id="ARBA00022741"/>
    </source>
</evidence>
<dbReference type="Pfam" id="PF01043">
    <property type="entry name" value="SecA_PP_bind"/>
    <property type="match status" value="1"/>
</dbReference>
<dbReference type="InterPro" id="IPR011116">
    <property type="entry name" value="SecA_Wing/Scaffold"/>
</dbReference>
<dbReference type="PANTHER" id="PTHR30612">
    <property type="entry name" value="SECA INNER MEMBRANE COMPONENT OF SEC PROTEIN SECRETION SYSTEM"/>
    <property type="match status" value="1"/>
</dbReference>
<name>A0AAV1HY75_9CHLO</name>
<keyword evidence="9" id="KW-0811">Translocation</keyword>
<evidence type="ECO:0000256" key="1">
    <source>
        <dbReference type="ARBA" id="ARBA00004170"/>
    </source>
</evidence>
<dbReference type="InterPro" id="IPR027417">
    <property type="entry name" value="P-loop_NTPase"/>
</dbReference>
<feature type="region of interest" description="Disordered" evidence="12">
    <location>
        <begin position="1262"/>
        <end position="1291"/>
    </location>
</feature>
<comment type="subcellular location">
    <subcellularLocation>
        <location evidence="1">Membrane</location>
        <topology evidence="1">Peripheral membrane protein</topology>
    </subcellularLocation>
</comment>
<dbReference type="Pfam" id="PF21090">
    <property type="entry name" value="P-loop_SecA"/>
    <property type="match status" value="2"/>
</dbReference>
<keyword evidence="16" id="KW-1185">Reference proteome</keyword>
<proteinExistence type="inferred from homology"/>
<evidence type="ECO:0000259" key="13">
    <source>
        <dbReference type="PROSITE" id="PS51192"/>
    </source>
</evidence>
<organism evidence="15 16">
    <name type="scientific">Coccomyxa viridis</name>
    <dbReference type="NCBI Taxonomy" id="1274662"/>
    <lineage>
        <taxon>Eukaryota</taxon>
        <taxon>Viridiplantae</taxon>
        <taxon>Chlorophyta</taxon>
        <taxon>core chlorophytes</taxon>
        <taxon>Trebouxiophyceae</taxon>
        <taxon>Trebouxiophyceae incertae sedis</taxon>
        <taxon>Coccomyxaceae</taxon>
        <taxon>Coccomyxa</taxon>
    </lineage>
</organism>
<dbReference type="GO" id="GO:0006605">
    <property type="term" value="P:protein targeting"/>
    <property type="evidence" value="ECO:0007669"/>
    <property type="project" value="InterPro"/>
</dbReference>
<dbReference type="HAMAP" id="MF_01382">
    <property type="entry name" value="SecA"/>
    <property type="match status" value="1"/>
</dbReference>
<comment type="similarity">
    <text evidence="2">Belongs to the SecA family.</text>
</comment>
<evidence type="ECO:0000256" key="7">
    <source>
        <dbReference type="ARBA" id="ARBA00022927"/>
    </source>
</evidence>
<dbReference type="SMART" id="SM00957">
    <property type="entry name" value="SecA_DEAD"/>
    <property type="match status" value="1"/>
</dbReference>
<dbReference type="Gene3D" id="1.10.3060.10">
    <property type="entry name" value="Helical scaffold and wing domains of SecA"/>
    <property type="match status" value="1"/>
</dbReference>
<dbReference type="Gene3D" id="3.40.50.300">
    <property type="entry name" value="P-loop containing nucleotide triphosphate hydrolases"/>
    <property type="match status" value="2"/>
</dbReference>
<dbReference type="InterPro" id="IPR036266">
    <property type="entry name" value="SecA_Wing/Scaffold_sf"/>
</dbReference>
<dbReference type="SMART" id="SM00958">
    <property type="entry name" value="SecA_PP_bind"/>
    <property type="match status" value="1"/>
</dbReference>
<dbReference type="Proteomes" id="UP001314263">
    <property type="component" value="Unassembled WGS sequence"/>
</dbReference>
<dbReference type="EC" id="7.4.2.4" evidence="3"/>
<dbReference type="InterPro" id="IPR000185">
    <property type="entry name" value="SecA"/>
</dbReference>
<keyword evidence="8" id="KW-1278">Translocase</keyword>
<dbReference type="InterPro" id="IPR014018">
    <property type="entry name" value="SecA_motor_DEAD"/>
</dbReference>
<feature type="domain" description="SecA family profile" evidence="14">
    <location>
        <begin position="100"/>
        <end position="887"/>
    </location>
</feature>
<dbReference type="SUPFAM" id="SSF81886">
    <property type="entry name" value="Helical scaffold and wing domains of SecA"/>
    <property type="match status" value="1"/>
</dbReference>
<dbReference type="EMBL" id="CAUYUE010000003">
    <property type="protein sequence ID" value="CAK0759732.1"/>
    <property type="molecule type" value="Genomic_DNA"/>
</dbReference>
<accession>A0AAV1HY75</accession>
<dbReference type="Pfam" id="PF07516">
    <property type="entry name" value="SecA_SW"/>
    <property type="match status" value="1"/>
</dbReference>
<protein>
    <recommendedName>
        <fullName evidence="3">chloroplast protein-transporting ATPase</fullName>
        <ecNumber evidence="3">7.4.2.4</ecNumber>
    </recommendedName>
</protein>
<keyword evidence="6" id="KW-0067">ATP-binding</keyword>
<evidence type="ECO:0000256" key="2">
    <source>
        <dbReference type="ARBA" id="ARBA00007650"/>
    </source>
</evidence>
<evidence type="ECO:0000313" key="15">
    <source>
        <dbReference type="EMBL" id="CAK0759732.1"/>
    </source>
</evidence>
<evidence type="ECO:0000256" key="6">
    <source>
        <dbReference type="ARBA" id="ARBA00022840"/>
    </source>
</evidence>
<evidence type="ECO:0000256" key="8">
    <source>
        <dbReference type="ARBA" id="ARBA00022967"/>
    </source>
</evidence>
<dbReference type="Pfam" id="PF07517">
    <property type="entry name" value="SecA_DEAD"/>
    <property type="match status" value="1"/>
</dbReference>
<dbReference type="GO" id="GO:0017038">
    <property type="term" value="P:protein import"/>
    <property type="evidence" value="ECO:0007669"/>
    <property type="project" value="InterPro"/>
</dbReference>
<dbReference type="PROSITE" id="PS51192">
    <property type="entry name" value="HELICASE_ATP_BIND_1"/>
    <property type="match status" value="1"/>
</dbReference>
<evidence type="ECO:0000256" key="9">
    <source>
        <dbReference type="ARBA" id="ARBA00023010"/>
    </source>
</evidence>
<dbReference type="GO" id="GO:0005524">
    <property type="term" value="F:ATP binding"/>
    <property type="evidence" value="ECO:0007669"/>
    <property type="project" value="UniProtKB-KW"/>
</dbReference>
<gene>
    <name evidence="15" type="ORF">CVIRNUC_002720</name>
</gene>
<dbReference type="InterPro" id="IPR036670">
    <property type="entry name" value="SecA_X-link_sf"/>
</dbReference>
<dbReference type="InterPro" id="IPR044722">
    <property type="entry name" value="SecA_SF2_C"/>
</dbReference>
<keyword evidence="5" id="KW-0547">Nucleotide-binding</keyword>
<dbReference type="GO" id="GO:0016020">
    <property type="term" value="C:membrane"/>
    <property type="evidence" value="ECO:0007669"/>
    <property type="project" value="UniProtKB-SubCell"/>
</dbReference>
<dbReference type="PRINTS" id="PR00906">
    <property type="entry name" value="SECA"/>
</dbReference>
<keyword evidence="10" id="KW-0472">Membrane</keyword>
<evidence type="ECO:0000313" key="16">
    <source>
        <dbReference type="Proteomes" id="UP001314263"/>
    </source>
</evidence>
<dbReference type="InterPro" id="IPR011130">
    <property type="entry name" value="SecA_preprotein_X-link_dom"/>
</dbReference>
<evidence type="ECO:0000256" key="10">
    <source>
        <dbReference type="ARBA" id="ARBA00023136"/>
    </source>
</evidence>
<reference evidence="15 16" key="1">
    <citation type="submission" date="2023-10" db="EMBL/GenBank/DDBJ databases">
        <authorList>
            <person name="Maclean D."/>
            <person name="Macfadyen A."/>
        </authorList>
    </citation>
    <scope>NUCLEOTIDE SEQUENCE [LARGE SCALE GENOMIC DNA]</scope>
</reference>
<dbReference type="SUPFAM" id="SSF81767">
    <property type="entry name" value="Pre-protein crosslinking domain of SecA"/>
    <property type="match status" value="1"/>
</dbReference>
<keyword evidence="7" id="KW-0653">Protein transport</keyword>
<dbReference type="GO" id="GO:0009941">
    <property type="term" value="C:chloroplast envelope"/>
    <property type="evidence" value="ECO:0007669"/>
    <property type="project" value="TreeGrafter"/>
</dbReference>
<dbReference type="Gene3D" id="3.90.1440.10">
    <property type="entry name" value="SecA, preprotein cross-linking domain"/>
    <property type="match status" value="1"/>
</dbReference>
<evidence type="ECO:0000256" key="4">
    <source>
        <dbReference type="ARBA" id="ARBA00022448"/>
    </source>
</evidence>
<dbReference type="GO" id="GO:0006886">
    <property type="term" value="P:intracellular protein transport"/>
    <property type="evidence" value="ECO:0007669"/>
    <property type="project" value="InterPro"/>
</dbReference>
<evidence type="ECO:0000256" key="3">
    <source>
        <dbReference type="ARBA" id="ARBA00012047"/>
    </source>
</evidence>
<dbReference type="PANTHER" id="PTHR30612:SF11">
    <property type="entry name" value="PROTEIN TRANSLOCASE SUBUNIT SECA2, CHLOROPLASTIC"/>
    <property type="match status" value="1"/>
</dbReference>
<dbReference type="GO" id="GO:0016464">
    <property type="term" value="F:chloroplast protein-transporting ATPase activity"/>
    <property type="evidence" value="ECO:0007669"/>
    <property type="project" value="UniProtKB-EC"/>
</dbReference>
<evidence type="ECO:0000259" key="14">
    <source>
        <dbReference type="PROSITE" id="PS51196"/>
    </source>
</evidence>
<feature type="domain" description="Helicase ATP-binding" evidence="13">
    <location>
        <begin position="186"/>
        <end position="346"/>
    </location>
</feature>
<dbReference type="SUPFAM" id="SSF52540">
    <property type="entry name" value="P-loop containing nucleoside triphosphate hydrolases"/>
    <property type="match status" value="2"/>
</dbReference>
<dbReference type="InterPro" id="IPR011115">
    <property type="entry name" value="SecA_DEAD"/>
</dbReference>
<dbReference type="CDD" id="cd17928">
    <property type="entry name" value="DEXDc_SecA"/>
    <property type="match status" value="1"/>
</dbReference>
<sequence length="1291" mass="143883">MRLPALIGETQPVASTSGRFDDCYSCSEPCYSARRHRLPLSTTRRRMPPLYISQFTALAMTKTGHADSRFCAVTTASTGIQHPGQPSMPEVTAALESVPEHWLKHMQRVADARSMKGYIQKVAEINALEPSMAHLTDKQLQAKTSKLKLQVRHGKDLDMLLPEAFAVVREASKRVLNMRHYDVQLIGGMALHDGNITEMMTGEGKTLAATLPAYLNALSGKGVHIITVNDYLAKRDSEWMGKIYAFLGLTVGIVQEPDRPKKRRAAFGADITYITSVALGFTYLGDTSIARRMEDLAIERPFSYAIVDEADSVLIDDCLNPLLMSQPTEDDPRELGQRSKLAQQVIDSCAEDGQFLLWEQKVNPESGAIEVKGHYVIDTHLQRVSLTRVGMAVVMQRLVRLGHTFEAASREGRLPTLDDLWMDDVPMGLYVLTALRARELFKRDVHYIVRNGEVKIVSINTGRVMPTSRWMDDLHQALEAKEGVDIKGGLQVTNTITFQTLFKYYPKLSGMTGTAISAVDEFHEIYGLSVVQIPPHKPSKRIDHPPRVYLNKQERERDLYHILYESDWAGRPVLIGTASIAQSEELSRLLSRWGAPHQMLNARPQYVRKEAKVIAQAGLPRMITIATNMAGRGVDILMGGEPQGLAQMALEQLVFKPHLSDEDWALGYENVPSNFEEFASRPHMQSRLPPELFGAISRVQALAAASLPQEVGSSAAQHLLQQATLQAEKVFQGQRFPVCLAEDATDMDDRLIWQYFMPLLDTILPASAQSLLQQDTSRALQGREDSTLDLGTELARALACLRLYFALQCHETAEEVKAHGGLLVLVLAIQESQRIERQLQGRAGRQGDPGETRIIVGTDDPLIASTGLDAGTNLVQPLLTKHDALTPYLENGQARMFIELVRRQVEQGRQGTRASLARSDQTVETFRQNKGQLRLQLLQNCAQDRRQMLRAAIVDFAQWLVHANVDLRHPPCDPEWNLEAIANQIRYVINPSHDPELLPKSRVMVQLMLKAGQFEVSIPAGPAENVLGPDSDASVAQRLRSTLIMRPRRPDFGRVPGITPDIQADLQLIARLQQKQAKLDGSSFEGRWRGGAEGLVLHIAASMVVAYEKHKEIPSKEAIAKWKACHALVQGHRSGYLQLAESDGEMLERWERTTMLKVLDNVWAEFLKDIDSVKTAVAGRSFAQLDPHDEFRLEAGALYLKTLRRLRHQWVKQITCGPKLYVDLIPIVMPSHEEAQGKEDALILDIGPPIDNLDEEMVMNGNNEEEPGRNVPPNSFMNGAAEGTTAGVPPF</sequence>
<comment type="caution">
    <text evidence="15">The sequence shown here is derived from an EMBL/GenBank/DDBJ whole genome shotgun (WGS) entry which is preliminary data.</text>
</comment>
<dbReference type="PROSITE" id="PS51196">
    <property type="entry name" value="SECA_MOTOR_DEAD"/>
    <property type="match status" value="1"/>
</dbReference>
<evidence type="ECO:0000256" key="12">
    <source>
        <dbReference type="SAM" id="MobiDB-lite"/>
    </source>
</evidence>